<evidence type="ECO:0000256" key="3">
    <source>
        <dbReference type="ARBA" id="ARBA00022475"/>
    </source>
</evidence>
<reference evidence="12 13" key="1">
    <citation type="journal article" date="2015" name="Microbiology (Mosc.)">
        <title>Genomics of the Weissella cibaria species with an examination of its metabolic traits.</title>
        <authorList>
            <person name="Lynch K.M."/>
            <person name="Lucid A."/>
            <person name="Arendt E.K."/>
            <person name="Sleator R.D."/>
            <person name="Lucey B."/>
            <person name="Coffey A."/>
        </authorList>
    </citation>
    <scope>NUCLEOTIDE SEQUENCE [LARGE SCALE GENOMIC DNA]</scope>
    <source>
        <strain evidence="12 13">MG1</strain>
    </source>
</reference>
<evidence type="ECO:0000256" key="10">
    <source>
        <dbReference type="RuleBase" id="RU363032"/>
    </source>
</evidence>
<feature type="transmembrane region" description="Helical" evidence="10">
    <location>
        <begin position="262"/>
        <end position="287"/>
    </location>
</feature>
<evidence type="ECO:0000256" key="6">
    <source>
        <dbReference type="ARBA" id="ARBA00022927"/>
    </source>
</evidence>
<keyword evidence="8 10" id="KW-0472">Membrane</keyword>
<evidence type="ECO:0000256" key="2">
    <source>
        <dbReference type="ARBA" id="ARBA00022448"/>
    </source>
</evidence>
<evidence type="ECO:0000259" key="11">
    <source>
        <dbReference type="PROSITE" id="PS50928"/>
    </source>
</evidence>
<feature type="transmembrane region" description="Helical" evidence="10">
    <location>
        <begin position="47"/>
        <end position="68"/>
    </location>
</feature>
<dbReference type="CDD" id="cd06261">
    <property type="entry name" value="TM_PBP2"/>
    <property type="match status" value="1"/>
</dbReference>
<dbReference type="Pfam" id="PF00528">
    <property type="entry name" value="BPD_transp_1"/>
    <property type="match status" value="1"/>
</dbReference>
<accession>A0A0D1KDD6</accession>
<dbReference type="PANTHER" id="PTHR43386">
    <property type="entry name" value="OLIGOPEPTIDE TRANSPORT SYSTEM PERMEASE PROTEIN APPC"/>
    <property type="match status" value="1"/>
</dbReference>
<keyword evidence="5" id="KW-0571">Peptide transport</keyword>
<keyword evidence="7 10" id="KW-1133">Transmembrane helix</keyword>
<keyword evidence="2 10" id="KW-0813">Transport</keyword>
<dbReference type="STRING" id="137591.AO080_00475"/>
<keyword evidence="6" id="KW-0653">Protein transport</keyword>
<organism evidence="12 13">
    <name type="scientific">Weissella cibaria</name>
    <dbReference type="NCBI Taxonomy" id="137591"/>
    <lineage>
        <taxon>Bacteria</taxon>
        <taxon>Bacillati</taxon>
        <taxon>Bacillota</taxon>
        <taxon>Bacilli</taxon>
        <taxon>Lactobacillales</taxon>
        <taxon>Lactobacillaceae</taxon>
        <taxon>Weissella</taxon>
    </lineage>
</organism>
<name>A0A0D1KDD6_9LACO</name>
<dbReference type="Proteomes" id="UP000032287">
    <property type="component" value="Unassembled WGS sequence"/>
</dbReference>
<dbReference type="InterPro" id="IPR050366">
    <property type="entry name" value="BP-dependent_transpt_permease"/>
</dbReference>
<evidence type="ECO:0000313" key="12">
    <source>
        <dbReference type="EMBL" id="KIU21826.1"/>
    </source>
</evidence>
<dbReference type="GO" id="GO:0055085">
    <property type="term" value="P:transmembrane transport"/>
    <property type="evidence" value="ECO:0007669"/>
    <property type="project" value="InterPro"/>
</dbReference>
<dbReference type="AlphaFoldDB" id="A0A0D1KDD6"/>
<evidence type="ECO:0000256" key="8">
    <source>
        <dbReference type="ARBA" id="ARBA00023136"/>
    </source>
</evidence>
<dbReference type="PATRIC" id="fig|137591.25.peg.500"/>
<gene>
    <name evidence="12" type="primary">dppC</name>
    <name evidence="12" type="ORF">QX99_00514</name>
</gene>
<comment type="similarity">
    <text evidence="9">Belongs to the binding-protein-dependent transport system permease family. OppBC subfamily.</text>
</comment>
<evidence type="ECO:0000313" key="13">
    <source>
        <dbReference type="Proteomes" id="UP000032287"/>
    </source>
</evidence>
<dbReference type="PROSITE" id="PS50928">
    <property type="entry name" value="ABC_TM1"/>
    <property type="match status" value="1"/>
</dbReference>
<sequence>MAEQVNLTADDFKLLPADRHVDNEKIMKPSLSFAKDAWRRLKKNKGAFISLWVLVAVFVVAFGSTPIANSKATSHQDVTLQNLPPRLPGVLGDIPGFTGHAKLDGVKIDSYDSAGVSKKKNFWFGTDQFGRDIFKRVLYGTRISLQVALIAAAMDLVFGVTYGIISGWRGGKTDVVMQRIIEIISSIPNLVVFVLLILILKPGMFSIALGIAMTSWTSMARLIRAQVLTIKEQDYILAARTLGSSAWRIGLRHLVPNLSSTIIVQLMFTIPSAIFFEALLSFIGLGIPVPMASLGTLLNDGQKALQFYPFQLVIPAVILAVIMIAFNLLGDGLRDAFDPRTKD</sequence>
<evidence type="ECO:0000256" key="9">
    <source>
        <dbReference type="ARBA" id="ARBA00024202"/>
    </source>
</evidence>
<dbReference type="EMBL" id="JWHU01000006">
    <property type="protein sequence ID" value="KIU21826.1"/>
    <property type="molecule type" value="Genomic_DNA"/>
</dbReference>
<dbReference type="Gene3D" id="1.10.3720.10">
    <property type="entry name" value="MetI-like"/>
    <property type="match status" value="1"/>
</dbReference>
<comment type="subcellular location">
    <subcellularLocation>
        <location evidence="1 10">Cell membrane</location>
        <topology evidence="1 10">Multi-pass membrane protein</topology>
    </subcellularLocation>
</comment>
<keyword evidence="13" id="KW-1185">Reference proteome</keyword>
<dbReference type="SUPFAM" id="SSF161098">
    <property type="entry name" value="MetI-like"/>
    <property type="match status" value="1"/>
</dbReference>
<feature type="transmembrane region" description="Helical" evidence="10">
    <location>
        <begin position="307"/>
        <end position="330"/>
    </location>
</feature>
<feature type="domain" description="ABC transmembrane type-1" evidence="11">
    <location>
        <begin position="141"/>
        <end position="330"/>
    </location>
</feature>
<proteinExistence type="inferred from homology"/>
<evidence type="ECO:0000256" key="4">
    <source>
        <dbReference type="ARBA" id="ARBA00022692"/>
    </source>
</evidence>
<dbReference type="PANTHER" id="PTHR43386:SF24">
    <property type="entry name" value="OLIGOPEPTIDE TRANSPORT SYSTEM PERMEASE PROTEIN AMID"/>
    <property type="match status" value="1"/>
</dbReference>
<evidence type="ECO:0000256" key="5">
    <source>
        <dbReference type="ARBA" id="ARBA00022856"/>
    </source>
</evidence>
<dbReference type="GO" id="GO:0015833">
    <property type="term" value="P:peptide transport"/>
    <property type="evidence" value="ECO:0007669"/>
    <property type="project" value="UniProtKB-KW"/>
</dbReference>
<dbReference type="GO" id="GO:0015031">
    <property type="term" value="P:protein transport"/>
    <property type="evidence" value="ECO:0007669"/>
    <property type="project" value="UniProtKB-KW"/>
</dbReference>
<dbReference type="Pfam" id="PF12911">
    <property type="entry name" value="OppC_N"/>
    <property type="match status" value="1"/>
</dbReference>
<protein>
    <submittedName>
        <fullName evidence="12">DppC protein</fullName>
    </submittedName>
</protein>
<comment type="caution">
    <text evidence="12">The sequence shown here is derived from an EMBL/GenBank/DDBJ whole genome shotgun (WGS) entry which is preliminary data.</text>
</comment>
<dbReference type="RefSeq" id="WP_043708541.1">
    <property type="nucleotide sequence ID" value="NZ_JALOCT010000003.1"/>
</dbReference>
<keyword evidence="3" id="KW-1003">Cell membrane</keyword>
<dbReference type="GO" id="GO:0005886">
    <property type="term" value="C:plasma membrane"/>
    <property type="evidence" value="ECO:0007669"/>
    <property type="project" value="UniProtKB-SubCell"/>
</dbReference>
<dbReference type="InterPro" id="IPR025966">
    <property type="entry name" value="OppC_N"/>
</dbReference>
<dbReference type="InterPro" id="IPR035906">
    <property type="entry name" value="MetI-like_sf"/>
</dbReference>
<keyword evidence="4 10" id="KW-0812">Transmembrane</keyword>
<dbReference type="eggNOG" id="COG1173">
    <property type="taxonomic scope" value="Bacteria"/>
</dbReference>
<dbReference type="InterPro" id="IPR000515">
    <property type="entry name" value="MetI-like"/>
</dbReference>
<evidence type="ECO:0000256" key="7">
    <source>
        <dbReference type="ARBA" id="ARBA00022989"/>
    </source>
</evidence>
<feature type="transmembrane region" description="Helical" evidence="10">
    <location>
        <begin position="143"/>
        <end position="168"/>
    </location>
</feature>
<evidence type="ECO:0000256" key="1">
    <source>
        <dbReference type="ARBA" id="ARBA00004651"/>
    </source>
</evidence>